<dbReference type="GO" id="GO:0050570">
    <property type="term" value="F:4-hydroxythreonine-4-phosphate dehydrogenase activity"/>
    <property type="evidence" value="ECO:0007669"/>
    <property type="project" value="UniProtKB-EC"/>
</dbReference>
<name>A0ABW3LIL4_9BACI</name>
<evidence type="ECO:0000313" key="5">
    <source>
        <dbReference type="Proteomes" id="UP001597040"/>
    </source>
</evidence>
<dbReference type="EMBL" id="JBHTKJ010000007">
    <property type="protein sequence ID" value="MFD1037289.1"/>
    <property type="molecule type" value="Genomic_DNA"/>
</dbReference>
<dbReference type="InterPro" id="IPR005255">
    <property type="entry name" value="PdxA_fam"/>
</dbReference>
<keyword evidence="1" id="KW-0479">Metal-binding</keyword>
<evidence type="ECO:0000313" key="4">
    <source>
        <dbReference type="EMBL" id="MFD1037289.1"/>
    </source>
</evidence>
<keyword evidence="3" id="KW-0520">NAD</keyword>
<dbReference type="SUPFAM" id="SSF53659">
    <property type="entry name" value="Isocitrate/Isopropylmalate dehydrogenase-like"/>
    <property type="match status" value="1"/>
</dbReference>
<dbReference type="Proteomes" id="UP001597040">
    <property type="component" value="Unassembled WGS sequence"/>
</dbReference>
<gene>
    <name evidence="4" type="ORF">ACFQ3N_02470</name>
</gene>
<evidence type="ECO:0000256" key="2">
    <source>
        <dbReference type="ARBA" id="ARBA00023002"/>
    </source>
</evidence>
<proteinExistence type="predicted"/>
<sequence length="28" mass="2891">MRTSVVHGTAFDIGGTGIAGDRSMLEVL</sequence>
<accession>A0ABW3LIL4</accession>
<organism evidence="4 5">
    <name type="scientific">Virgibacillus byunsanensis</name>
    <dbReference type="NCBI Taxonomy" id="570945"/>
    <lineage>
        <taxon>Bacteria</taxon>
        <taxon>Bacillati</taxon>
        <taxon>Bacillota</taxon>
        <taxon>Bacilli</taxon>
        <taxon>Bacillales</taxon>
        <taxon>Bacillaceae</taxon>
        <taxon>Virgibacillus</taxon>
    </lineage>
</organism>
<reference evidence="5" key="1">
    <citation type="journal article" date="2019" name="Int. J. Syst. Evol. Microbiol.">
        <title>The Global Catalogue of Microorganisms (GCM) 10K type strain sequencing project: providing services to taxonomists for standard genome sequencing and annotation.</title>
        <authorList>
            <consortium name="The Broad Institute Genomics Platform"/>
            <consortium name="The Broad Institute Genome Sequencing Center for Infectious Disease"/>
            <person name="Wu L."/>
            <person name="Ma J."/>
        </authorList>
    </citation>
    <scope>NUCLEOTIDE SEQUENCE [LARGE SCALE GENOMIC DNA]</scope>
    <source>
        <strain evidence="5">CCUG 56754</strain>
    </source>
</reference>
<dbReference type="Gene3D" id="3.40.718.10">
    <property type="entry name" value="Isopropylmalate Dehydrogenase"/>
    <property type="match status" value="1"/>
</dbReference>
<protein>
    <submittedName>
        <fullName evidence="4">4-hydroxythreonine-4-phosphate dehydrogenase PdxA</fullName>
        <ecNumber evidence="4">1.1.1.262</ecNumber>
    </submittedName>
</protein>
<dbReference type="EC" id="1.1.1.262" evidence="4"/>
<evidence type="ECO:0000256" key="3">
    <source>
        <dbReference type="ARBA" id="ARBA00023027"/>
    </source>
</evidence>
<dbReference type="Pfam" id="PF04166">
    <property type="entry name" value="PdxA"/>
    <property type="match status" value="1"/>
</dbReference>
<keyword evidence="5" id="KW-1185">Reference proteome</keyword>
<evidence type="ECO:0000256" key="1">
    <source>
        <dbReference type="ARBA" id="ARBA00022723"/>
    </source>
</evidence>
<dbReference type="RefSeq" id="WP_390359767.1">
    <property type="nucleotide sequence ID" value="NZ_JBHTKJ010000007.1"/>
</dbReference>
<comment type="caution">
    <text evidence="4">The sequence shown here is derived from an EMBL/GenBank/DDBJ whole genome shotgun (WGS) entry which is preliminary data.</text>
</comment>
<keyword evidence="2 4" id="KW-0560">Oxidoreductase</keyword>